<dbReference type="EMBL" id="FQYQ01000028">
    <property type="protein sequence ID" value="SHJ54384.1"/>
    <property type="molecule type" value="Genomic_DNA"/>
</dbReference>
<proteinExistence type="predicted"/>
<sequence length="51" mass="5661">MNKVKVERILLFITGILFFIATVRSGNSLFAAQGCAALIFAMLLKEEKSKK</sequence>
<dbReference type="AlphaFoldDB" id="A0A1M6K5W3"/>
<evidence type="ECO:0000313" key="2">
    <source>
        <dbReference type="Proteomes" id="UP000184185"/>
    </source>
</evidence>
<accession>A0A1M6K5W3</accession>
<dbReference type="Proteomes" id="UP000184185">
    <property type="component" value="Unassembled WGS sequence"/>
</dbReference>
<gene>
    <name evidence="1" type="ORF">SAMN02745725_02776</name>
</gene>
<keyword evidence="2" id="KW-1185">Reference proteome</keyword>
<name>A0A1M6K5W3_PSEXY</name>
<dbReference type="PROSITE" id="PS51257">
    <property type="entry name" value="PROKAR_LIPOPROTEIN"/>
    <property type="match status" value="1"/>
</dbReference>
<evidence type="ECO:0000313" key="1">
    <source>
        <dbReference type="EMBL" id="SHJ54384.1"/>
    </source>
</evidence>
<protein>
    <submittedName>
        <fullName evidence="1">Uncharacterized protein</fullName>
    </submittedName>
</protein>
<reference evidence="1 2" key="1">
    <citation type="submission" date="2016-11" db="EMBL/GenBank/DDBJ databases">
        <authorList>
            <person name="Jaros S."/>
            <person name="Januszkiewicz K."/>
            <person name="Wedrychowicz H."/>
        </authorList>
    </citation>
    <scope>NUCLEOTIDE SEQUENCE [LARGE SCALE GENOMIC DNA]</scope>
    <source>
        <strain evidence="1 2">DSM 14809</strain>
    </source>
</reference>
<dbReference type="RefSeq" id="WP_159430902.1">
    <property type="nucleotide sequence ID" value="NZ_FQYQ01000028.1"/>
</dbReference>
<organism evidence="1 2">
    <name type="scientific">Pseudobutyrivibrio xylanivorans DSM 14809</name>
    <dbReference type="NCBI Taxonomy" id="1123012"/>
    <lineage>
        <taxon>Bacteria</taxon>
        <taxon>Bacillati</taxon>
        <taxon>Bacillota</taxon>
        <taxon>Clostridia</taxon>
        <taxon>Lachnospirales</taxon>
        <taxon>Lachnospiraceae</taxon>
        <taxon>Pseudobutyrivibrio</taxon>
    </lineage>
</organism>